<proteinExistence type="predicted"/>
<sequence length="589" mass="67112">MSSGEVKYGPWNPGILSPMPEGVKPFMTIARAENVFQSVSELEEICGFTGFPWECIATFRPQRLAVHELLIRISANLSVSDGIRYEDLGVNFRSMARLLFERYVSPNLQQINNLYDELRREIEAAVEEELEASLFAQDQESVEPKGWLNKLFRRQHQTPPTFPGEVRELQIITAWKEEASRQKDNPLRRAILQSLYRITNAIMIRHGRIRGEKDLLVKLVVGEVCNAYGSRQIGNLIEPMIETGAAAAGYSTLPIQEHPVIMNVKGASASGKSTLRPLQHQLANRLGFRWEEFALISPDIWRKYLLDYDSMGELYKYAAVCTGHELKIVDKKLDAYMARKAKRVGVSHLLIDRFRFDSFAERSTKKGSNLLTRFGSKVFMFFMITPPHDTVERAWERGEQVGRYKAVDDLLDHNVEAFTGISQIFFTWALDQDKDIHYEFLDNSVDFGERPRTVAYGENGSLCILCVKCMIDIDRYKKININADSVSSVYPSTREMAPEMNLAFLKACIERLENVEFVNPKNRKVAARIRRGELVELSMMELEEAVPDADTREVLLKLISPAKESRDVAISMPDIVDISRSETLGDCYG</sequence>
<accession>A0A944QTB2</accession>
<protein>
    <submittedName>
        <fullName evidence="1">Zeta toxin family protein</fullName>
    </submittedName>
</protein>
<dbReference type="Gene3D" id="3.40.50.300">
    <property type="entry name" value="P-loop containing nucleotide triphosphate hydrolases"/>
    <property type="match status" value="1"/>
</dbReference>
<name>A0A944QTB2_9GAMM</name>
<comment type="caution">
    <text evidence="1">The sequence shown here is derived from an EMBL/GenBank/DDBJ whole genome shotgun (WGS) entry which is preliminary data.</text>
</comment>
<dbReference type="AlphaFoldDB" id="A0A944QTB2"/>
<dbReference type="InterPro" id="IPR027417">
    <property type="entry name" value="P-loop_NTPase"/>
</dbReference>
<dbReference type="Proteomes" id="UP000770889">
    <property type="component" value="Unassembled WGS sequence"/>
</dbReference>
<reference evidence="1 2" key="1">
    <citation type="submission" date="2021-05" db="EMBL/GenBank/DDBJ databases">
        <title>Genetic and Functional Diversity in Clade A Lucinid endosymbionts from the Bahamas.</title>
        <authorList>
            <person name="Giani N.M."/>
            <person name="Engel A.S."/>
            <person name="Campbell B.J."/>
        </authorList>
    </citation>
    <scope>NUCLEOTIDE SEQUENCE [LARGE SCALE GENOMIC DNA]</scope>
    <source>
        <strain evidence="1">LUC16012Gg_MoonRockCtena</strain>
    </source>
</reference>
<dbReference type="EMBL" id="JAHHGM010000002">
    <property type="protein sequence ID" value="MBT2987754.1"/>
    <property type="molecule type" value="Genomic_DNA"/>
</dbReference>
<gene>
    <name evidence="1" type="ORF">KME65_02220</name>
</gene>
<evidence type="ECO:0000313" key="2">
    <source>
        <dbReference type="Proteomes" id="UP000770889"/>
    </source>
</evidence>
<evidence type="ECO:0000313" key="1">
    <source>
        <dbReference type="EMBL" id="MBT2987754.1"/>
    </source>
</evidence>
<organism evidence="1 2">
    <name type="scientific">Candidatus Thiodiazotropha taylori</name>
    <dbReference type="NCBI Taxonomy" id="2792791"/>
    <lineage>
        <taxon>Bacteria</taxon>
        <taxon>Pseudomonadati</taxon>
        <taxon>Pseudomonadota</taxon>
        <taxon>Gammaproteobacteria</taxon>
        <taxon>Chromatiales</taxon>
        <taxon>Sedimenticolaceae</taxon>
        <taxon>Candidatus Thiodiazotropha</taxon>
    </lineage>
</organism>